<protein>
    <submittedName>
        <fullName evidence="1">Uncharacterized protein</fullName>
    </submittedName>
</protein>
<organism evidence="1 2">
    <name type="scientific">Actinopolyspora righensis</name>
    <dbReference type="NCBI Taxonomy" id="995060"/>
    <lineage>
        <taxon>Bacteria</taxon>
        <taxon>Bacillati</taxon>
        <taxon>Actinomycetota</taxon>
        <taxon>Actinomycetes</taxon>
        <taxon>Actinopolysporales</taxon>
        <taxon>Actinopolysporaceae</taxon>
        <taxon>Actinopolyspora</taxon>
        <taxon>Actinopolyspora alba group</taxon>
    </lineage>
</organism>
<dbReference type="Proteomes" id="UP000199165">
    <property type="component" value="Unassembled WGS sequence"/>
</dbReference>
<dbReference type="STRING" id="995060.SAMN04487904_102420"/>
<dbReference type="EMBL" id="FPAT01000002">
    <property type="protein sequence ID" value="SFT48290.1"/>
    <property type="molecule type" value="Genomic_DNA"/>
</dbReference>
<gene>
    <name evidence="1" type="ORF">SAMN04487904_102420</name>
</gene>
<evidence type="ECO:0000313" key="2">
    <source>
        <dbReference type="Proteomes" id="UP000199165"/>
    </source>
</evidence>
<sequence>MSEREWRQSGLDGFSHGFRAEGGCVPSADRHVSEETDPVECLISECGEVLPLAFVMHHDGGQRCAACARLTCLSGS</sequence>
<dbReference type="AlphaFoldDB" id="A0A1I6YD25"/>
<dbReference type="RefSeq" id="WP_092974678.1">
    <property type="nucleotide sequence ID" value="NZ_FPAT01000002.1"/>
</dbReference>
<reference evidence="2" key="1">
    <citation type="submission" date="2016-10" db="EMBL/GenBank/DDBJ databases">
        <authorList>
            <person name="Varghese N."/>
            <person name="Submissions S."/>
        </authorList>
    </citation>
    <scope>NUCLEOTIDE SEQUENCE [LARGE SCALE GENOMIC DNA]</scope>
    <source>
        <strain evidence="2">DSM 45501</strain>
    </source>
</reference>
<keyword evidence="2" id="KW-1185">Reference proteome</keyword>
<accession>A0A1I6YD25</accession>
<proteinExistence type="predicted"/>
<name>A0A1I6YD25_9ACTN</name>
<evidence type="ECO:0000313" key="1">
    <source>
        <dbReference type="EMBL" id="SFT48290.1"/>
    </source>
</evidence>